<keyword evidence="3" id="KW-0645">Protease</keyword>
<evidence type="ECO:0000313" key="3">
    <source>
        <dbReference type="EMBL" id="OMH80401.1"/>
    </source>
</evidence>
<gene>
    <name evidence="3" type="ORF">AX774_g6162</name>
</gene>
<sequence>MLVSGTLRNVIPALHLTHAIHIHPEFSPKSLENDIAVIELKSPVSKDIVTPVAIYSGNVTDDMSLVTAGWGEISAGVIGLSNSELKTATQSPSSSSVCKDANAIWSDNNKNLVCTLVKDGKSLASGDGGNPLAYINNGVNLLVGIASTTGRSESGADIRPEYTETNYYTHVYSYIDWIVNVTGLEKSYLLNTAVRPLPNYSTIGNVQTYGDYPISISASTILQNTGFTLVIFLSLVLVLLF</sequence>
<keyword evidence="1" id="KW-0812">Transmembrane</keyword>
<keyword evidence="1" id="KW-1133">Transmembrane helix</keyword>
<keyword evidence="3" id="KW-0378">Hydrolase</keyword>
<evidence type="ECO:0000259" key="2">
    <source>
        <dbReference type="PROSITE" id="PS50240"/>
    </source>
</evidence>
<dbReference type="PROSITE" id="PS50240">
    <property type="entry name" value="TRYPSIN_DOM"/>
    <property type="match status" value="1"/>
</dbReference>
<feature type="domain" description="Peptidase S1" evidence="2">
    <location>
        <begin position="20"/>
        <end position="183"/>
    </location>
</feature>
<feature type="transmembrane region" description="Helical" evidence="1">
    <location>
        <begin position="221"/>
        <end position="240"/>
    </location>
</feature>
<evidence type="ECO:0000313" key="4">
    <source>
        <dbReference type="Proteomes" id="UP000188320"/>
    </source>
</evidence>
<organism evidence="3 4">
    <name type="scientific">Zancudomyces culisetae</name>
    <name type="common">Gut fungus</name>
    <name type="synonym">Smittium culisetae</name>
    <dbReference type="NCBI Taxonomy" id="1213189"/>
    <lineage>
        <taxon>Eukaryota</taxon>
        <taxon>Fungi</taxon>
        <taxon>Fungi incertae sedis</taxon>
        <taxon>Zoopagomycota</taxon>
        <taxon>Kickxellomycotina</taxon>
        <taxon>Harpellomycetes</taxon>
        <taxon>Harpellales</taxon>
        <taxon>Legeriomycetaceae</taxon>
        <taxon>Zancudomyces</taxon>
    </lineage>
</organism>
<proteinExistence type="predicted"/>
<reference evidence="4" key="1">
    <citation type="submission" date="2017-01" db="EMBL/GenBank/DDBJ databases">
        <authorList>
            <person name="Wang Y."/>
            <person name="White M."/>
            <person name="Kvist S."/>
            <person name="Moncalvo J.-M."/>
        </authorList>
    </citation>
    <scope>NUCLEOTIDE SEQUENCE [LARGE SCALE GENOMIC DNA]</scope>
    <source>
        <strain evidence="4">COL-18-3</strain>
    </source>
</reference>
<name>A0A1R1PHE8_ZANCU</name>
<dbReference type="EMBL" id="LSSK01001201">
    <property type="protein sequence ID" value="OMH80401.1"/>
    <property type="molecule type" value="Genomic_DNA"/>
</dbReference>
<dbReference type="Proteomes" id="UP000188320">
    <property type="component" value="Unassembled WGS sequence"/>
</dbReference>
<keyword evidence="4" id="KW-1185">Reference proteome</keyword>
<comment type="caution">
    <text evidence="3">The sequence shown here is derived from an EMBL/GenBank/DDBJ whole genome shotgun (WGS) entry which is preliminary data.</text>
</comment>
<keyword evidence="1" id="KW-0472">Membrane</keyword>
<evidence type="ECO:0000256" key="1">
    <source>
        <dbReference type="SAM" id="Phobius"/>
    </source>
</evidence>
<accession>A0A1R1PHE8</accession>
<dbReference type="SMART" id="SM00020">
    <property type="entry name" value="Tryp_SPc"/>
    <property type="match status" value="1"/>
</dbReference>
<dbReference type="OrthoDB" id="6380398at2759"/>
<dbReference type="GO" id="GO:0004252">
    <property type="term" value="F:serine-type endopeptidase activity"/>
    <property type="evidence" value="ECO:0007669"/>
    <property type="project" value="InterPro"/>
</dbReference>
<dbReference type="InterPro" id="IPR009003">
    <property type="entry name" value="Peptidase_S1_PA"/>
</dbReference>
<dbReference type="PANTHER" id="PTHR24260">
    <property type="match status" value="1"/>
</dbReference>
<dbReference type="InterPro" id="IPR001254">
    <property type="entry name" value="Trypsin_dom"/>
</dbReference>
<dbReference type="InterPro" id="IPR051333">
    <property type="entry name" value="CLIP_Serine_Protease"/>
</dbReference>
<dbReference type="SUPFAM" id="SSF50494">
    <property type="entry name" value="Trypsin-like serine proteases"/>
    <property type="match status" value="1"/>
</dbReference>
<dbReference type="GO" id="GO:0006508">
    <property type="term" value="P:proteolysis"/>
    <property type="evidence" value="ECO:0007669"/>
    <property type="project" value="UniProtKB-KW"/>
</dbReference>
<dbReference type="PANTHER" id="PTHR24260:SF136">
    <property type="entry name" value="GH08193P-RELATED"/>
    <property type="match status" value="1"/>
</dbReference>
<dbReference type="AlphaFoldDB" id="A0A1R1PHE8"/>
<protein>
    <submittedName>
        <fullName evidence="3">Mannan-binding lectin serine protease 1</fullName>
    </submittedName>
</protein>
<dbReference type="Gene3D" id="2.40.10.10">
    <property type="entry name" value="Trypsin-like serine proteases"/>
    <property type="match status" value="1"/>
</dbReference>
<dbReference type="Pfam" id="PF00089">
    <property type="entry name" value="Trypsin"/>
    <property type="match status" value="1"/>
</dbReference>
<dbReference type="InterPro" id="IPR043504">
    <property type="entry name" value="Peptidase_S1_PA_chymotrypsin"/>
</dbReference>